<sequence length="425" mass="42831">MFLRRSAAALAATTVLCAVAAPLAAASPVTAPGGAPAAAGKGDAGLYGEADPTYDGVWRQSLALLAQDTAGVTPAKKSVGWLAAQQCDDGSFASYRADPGAPCGKKTVADTNATAAAVQALSVLGGHGDAVGKAVDWLKSVQNDDGGWGYNPGSPSDANSVSVVIGALEQTGQDPERTTAGKKDATPYDALLGLRLGCDAKAGERGAFAYQPDKKGALAPNTDATAAATLAGEGDGFVVEPLEKDENEAVEALACGGGGGDRKDPEDAAEAGAAYLTGVLKKNDWHLMSALPGSEDQPDYGNTADAVLALAAGGHGDAARSTVGWLEKHHGDWDKHASSPAALGQLVLAAHATGTDPRDFGGTDLVKRLNATGPEPAAVEEPKSRAEEEKEDEGDTVTLVSTVAAFLVAGIGIGILLSGRGKRKQ</sequence>
<protein>
    <submittedName>
        <fullName evidence="6">Terpene cyclase/mutase family protein</fullName>
    </submittedName>
</protein>
<organism evidence="6 7">
    <name type="scientific">Streptomyces hazeniae</name>
    <dbReference type="NCBI Taxonomy" id="3075538"/>
    <lineage>
        <taxon>Bacteria</taxon>
        <taxon>Bacillati</taxon>
        <taxon>Actinomycetota</taxon>
        <taxon>Actinomycetes</taxon>
        <taxon>Kitasatosporales</taxon>
        <taxon>Streptomycetaceae</taxon>
        <taxon>Streptomyces</taxon>
    </lineage>
</organism>
<keyword evidence="3" id="KW-0472">Membrane</keyword>
<evidence type="ECO:0000256" key="4">
    <source>
        <dbReference type="SAM" id="SignalP"/>
    </source>
</evidence>
<name>A0ABU2NJK1_9ACTN</name>
<dbReference type="CDD" id="cd00688">
    <property type="entry name" value="ISOPREN_C2_like"/>
    <property type="match status" value="1"/>
</dbReference>
<feature type="domain" description="Prenyltransferase alpha-alpha toroid" evidence="5">
    <location>
        <begin position="60"/>
        <end position="174"/>
    </location>
</feature>
<evidence type="ECO:0000313" key="7">
    <source>
        <dbReference type="Proteomes" id="UP001183414"/>
    </source>
</evidence>
<dbReference type="RefSeq" id="WP_311671185.1">
    <property type="nucleotide sequence ID" value="NZ_JAVREQ010000001.1"/>
</dbReference>
<dbReference type="InterPro" id="IPR008930">
    <property type="entry name" value="Terpenoid_cyclase/PrenylTrfase"/>
</dbReference>
<dbReference type="Proteomes" id="UP001183414">
    <property type="component" value="Unassembled WGS sequence"/>
</dbReference>
<keyword evidence="7" id="KW-1185">Reference proteome</keyword>
<evidence type="ECO:0000256" key="2">
    <source>
        <dbReference type="SAM" id="MobiDB-lite"/>
    </source>
</evidence>
<keyword evidence="4" id="KW-0732">Signal</keyword>
<keyword evidence="3" id="KW-1133">Transmembrane helix</keyword>
<keyword evidence="3" id="KW-0812">Transmembrane</keyword>
<dbReference type="Gene3D" id="1.50.10.20">
    <property type="match status" value="1"/>
</dbReference>
<evidence type="ECO:0000313" key="6">
    <source>
        <dbReference type="EMBL" id="MDT0377174.1"/>
    </source>
</evidence>
<evidence type="ECO:0000256" key="3">
    <source>
        <dbReference type="SAM" id="Phobius"/>
    </source>
</evidence>
<comment type="caution">
    <text evidence="6">The sequence shown here is derived from an EMBL/GenBank/DDBJ whole genome shotgun (WGS) entry which is preliminary data.</text>
</comment>
<dbReference type="EMBL" id="JAVREQ010000001">
    <property type="protein sequence ID" value="MDT0377174.1"/>
    <property type="molecule type" value="Genomic_DNA"/>
</dbReference>
<dbReference type="InterPro" id="IPR001330">
    <property type="entry name" value="Prenyltrans"/>
</dbReference>
<feature type="signal peptide" evidence="4">
    <location>
        <begin position="1"/>
        <end position="20"/>
    </location>
</feature>
<evidence type="ECO:0000256" key="1">
    <source>
        <dbReference type="ARBA" id="ARBA00022737"/>
    </source>
</evidence>
<dbReference type="Pfam" id="PF00432">
    <property type="entry name" value="Prenyltrans"/>
    <property type="match status" value="1"/>
</dbReference>
<proteinExistence type="predicted"/>
<feature type="region of interest" description="Disordered" evidence="2">
    <location>
        <begin position="371"/>
        <end position="395"/>
    </location>
</feature>
<keyword evidence="1" id="KW-0677">Repeat</keyword>
<feature type="transmembrane region" description="Helical" evidence="3">
    <location>
        <begin position="397"/>
        <end position="417"/>
    </location>
</feature>
<accession>A0ABU2NJK1</accession>
<feature type="chain" id="PRO_5046000054" evidence="4">
    <location>
        <begin position="21"/>
        <end position="425"/>
    </location>
</feature>
<dbReference type="SUPFAM" id="SSF48239">
    <property type="entry name" value="Terpenoid cyclases/Protein prenyltransferases"/>
    <property type="match status" value="1"/>
</dbReference>
<evidence type="ECO:0000259" key="5">
    <source>
        <dbReference type="Pfam" id="PF00432"/>
    </source>
</evidence>
<reference evidence="7" key="1">
    <citation type="submission" date="2023-07" db="EMBL/GenBank/DDBJ databases">
        <title>30 novel species of actinomycetes from the DSMZ collection.</title>
        <authorList>
            <person name="Nouioui I."/>
        </authorList>
    </citation>
    <scope>NUCLEOTIDE SEQUENCE [LARGE SCALE GENOMIC DNA]</scope>
    <source>
        <strain evidence="7">DSM 42041</strain>
    </source>
</reference>
<gene>
    <name evidence="6" type="ORF">RM572_00075</name>
</gene>